<keyword evidence="1" id="KW-0175">Coiled coil</keyword>
<evidence type="ECO:0000256" key="2">
    <source>
        <dbReference type="SAM" id="MobiDB-lite"/>
    </source>
</evidence>
<feature type="region of interest" description="Disordered" evidence="2">
    <location>
        <begin position="68"/>
        <end position="88"/>
    </location>
</feature>
<protein>
    <submittedName>
        <fullName evidence="4">Uncharacterized protein</fullName>
    </submittedName>
</protein>
<dbReference type="Proteomes" id="UP000000759">
    <property type="component" value="Chromosome 23"/>
</dbReference>
<feature type="coiled-coil region" evidence="1">
    <location>
        <begin position="123"/>
        <end position="150"/>
    </location>
</feature>
<evidence type="ECO:0000256" key="1">
    <source>
        <dbReference type="SAM" id="Coils"/>
    </source>
</evidence>
<proteinExistence type="predicted"/>
<evidence type="ECO:0000313" key="5">
    <source>
        <dbReference type="Proteomes" id="UP000000759"/>
    </source>
</evidence>
<sequence length="162" mass="18062">MVHRRQRLCIPRIFFLVFVVAFAHGFVPLSTNQKCRTLLNLVTEDDVIQKVEEAEALWTKAHDARERANALSDQASEEAEAASGKAIEVERKMKEGSVSMEKLQEADAATMANIEANSMVSKALQAAEEADLLEEMAEQALQESEKALTQHLKDFPDSQFAE</sequence>
<keyword evidence="5" id="KW-1185">Reference proteome</keyword>
<dbReference type="KEGG" id="pti:PHATRDRAFT_40368"/>
<reference evidence="5" key="2">
    <citation type="submission" date="2008-08" db="EMBL/GenBank/DDBJ databases">
        <authorList>
            <consortium name="Diatom Consortium"/>
            <person name="Grigoriev I."/>
            <person name="Grimwood J."/>
            <person name="Kuo A."/>
            <person name="Otillar R.P."/>
            <person name="Salamov A."/>
            <person name="Detter J.C."/>
            <person name="Lindquist E."/>
            <person name="Shapiro H."/>
            <person name="Lucas S."/>
            <person name="Glavina del Rio T."/>
            <person name="Pitluck S."/>
            <person name="Rokhsar D."/>
            <person name="Bowler C."/>
        </authorList>
    </citation>
    <scope>GENOME REANNOTATION</scope>
    <source>
        <strain evidence="5">CCAP 1055/1</strain>
    </source>
</reference>
<dbReference type="InParanoid" id="B7GB88"/>
<dbReference type="OrthoDB" id="46442at2759"/>
<reference evidence="4 5" key="1">
    <citation type="journal article" date="2008" name="Nature">
        <title>The Phaeodactylum genome reveals the evolutionary history of diatom genomes.</title>
        <authorList>
            <person name="Bowler C."/>
            <person name="Allen A.E."/>
            <person name="Badger J.H."/>
            <person name="Grimwood J."/>
            <person name="Jabbari K."/>
            <person name="Kuo A."/>
            <person name="Maheswari U."/>
            <person name="Martens C."/>
            <person name="Maumus F."/>
            <person name="Otillar R.P."/>
            <person name="Rayko E."/>
            <person name="Salamov A."/>
            <person name="Vandepoele K."/>
            <person name="Beszteri B."/>
            <person name="Gruber A."/>
            <person name="Heijde M."/>
            <person name="Katinka M."/>
            <person name="Mock T."/>
            <person name="Valentin K."/>
            <person name="Verret F."/>
            <person name="Berges J.A."/>
            <person name="Brownlee C."/>
            <person name="Cadoret J.P."/>
            <person name="Chiovitti A."/>
            <person name="Choi C.J."/>
            <person name="Coesel S."/>
            <person name="De Martino A."/>
            <person name="Detter J.C."/>
            <person name="Durkin C."/>
            <person name="Falciatore A."/>
            <person name="Fournet J."/>
            <person name="Haruta M."/>
            <person name="Huysman M.J."/>
            <person name="Jenkins B.D."/>
            <person name="Jiroutova K."/>
            <person name="Jorgensen R.E."/>
            <person name="Joubert Y."/>
            <person name="Kaplan A."/>
            <person name="Kroger N."/>
            <person name="Kroth P.G."/>
            <person name="La Roche J."/>
            <person name="Lindquist E."/>
            <person name="Lommer M."/>
            <person name="Martin-Jezequel V."/>
            <person name="Lopez P.J."/>
            <person name="Lucas S."/>
            <person name="Mangogna M."/>
            <person name="McGinnis K."/>
            <person name="Medlin L.K."/>
            <person name="Montsant A."/>
            <person name="Oudot-Le Secq M.P."/>
            <person name="Napoli C."/>
            <person name="Obornik M."/>
            <person name="Parker M.S."/>
            <person name="Petit J.L."/>
            <person name="Porcel B.M."/>
            <person name="Poulsen N."/>
            <person name="Robison M."/>
            <person name="Rychlewski L."/>
            <person name="Rynearson T.A."/>
            <person name="Schmutz J."/>
            <person name="Shapiro H."/>
            <person name="Siaut M."/>
            <person name="Stanley M."/>
            <person name="Sussman M.R."/>
            <person name="Taylor A.R."/>
            <person name="Vardi A."/>
            <person name="von Dassow P."/>
            <person name="Vyverman W."/>
            <person name="Willis A."/>
            <person name="Wyrwicz L.S."/>
            <person name="Rokhsar D.S."/>
            <person name="Weissenbach J."/>
            <person name="Armbrust E.V."/>
            <person name="Green B.R."/>
            <person name="Van de Peer Y."/>
            <person name="Grigoriev I.V."/>
        </authorList>
    </citation>
    <scope>NUCLEOTIDE SEQUENCE [LARGE SCALE GENOMIC DNA]</scope>
    <source>
        <strain evidence="4 5">CCAP 1055/1</strain>
    </source>
</reference>
<feature type="signal peptide" evidence="3">
    <location>
        <begin position="1"/>
        <end position="25"/>
    </location>
</feature>
<dbReference type="eggNOG" id="ENOG502SW37">
    <property type="taxonomic scope" value="Eukaryota"/>
</dbReference>
<dbReference type="AlphaFoldDB" id="B7GB88"/>
<name>B7GB88_PHATC</name>
<keyword evidence="3" id="KW-0732">Signal</keyword>
<dbReference type="RefSeq" id="XP_002184324.1">
    <property type="nucleotide sequence ID" value="XM_002184288.1"/>
</dbReference>
<evidence type="ECO:0000313" key="4">
    <source>
        <dbReference type="EMBL" id="EEC44073.1"/>
    </source>
</evidence>
<organism evidence="4 5">
    <name type="scientific">Phaeodactylum tricornutum (strain CCAP 1055/1)</name>
    <dbReference type="NCBI Taxonomy" id="556484"/>
    <lineage>
        <taxon>Eukaryota</taxon>
        <taxon>Sar</taxon>
        <taxon>Stramenopiles</taxon>
        <taxon>Ochrophyta</taxon>
        <taxon>Bacillariophyta</taxon>
        <taxon>Bacillariophyceae</taxon>
        <taxon>Bacillariophycidae</taxon>
        <taxon>Naviculales</taxon>
        <taxon>Phaeodactylaceae</taxon>
        <taxon>Phaeodactylum</taxon>
    </lineage>
</organism>
<feature type="chain" id="PRO_5045428337" evidence="3">
    <location>
        <begin position="26"/>
        <end position="162"/>
    </location>
</feature>
<dbReference type="OMA" id="CIPRIFF"/>
<accession>B7GB88</accession>
<dbReference type="GeneID" id="7198283"/>
<dbReference type="EMBL" id="CM000625">
    <property type="protein sequence ID" value="EEC44073.1"/>
    <property type="molecule type" value="Genomic_DNA"/>
</dbReference>
<evidence type="ECO:0000256" key="3">
    <source>
        <dbReference type="SAM" id="SignalP"/>
    </source>
</evidence>
<dbReference type="HOGENOM" id="CLU_1638676_0_0_1"/>
<dbReference type="PaxDb" id="2850-Phatr40368"/>
<gene>
    <name evidence="4" type="ORF">PHATRDRAFT_40368</name>
</gene>